<organism evidence="3 4">
    <name type="scientific">Lentzea guizhouensis</name>
    <dbReference type="NCBI Taxonomy" id="1586287"/>
    <lineage>
        <taxon>Bacteria</taxon>
        <taxon>Bacillati</taxon>
        <taxon>Actinomycetota</taxon>
        <taxon>Actinomycetes</taxon>
        <taxon>Pseudonocardiales</taxon>
        <taxon>Pseudonocardiaceae</taxon>
        <taxon>Lentzea</taxon>
    </lineage>
</organism>
<dbReference type="AlphaFoldDB" id="A0A1B2HGG1"/>
<dbReference type="EMBL" id="CP016793">
    <property type="protein sequence ID" value="ANZ36802.1"/>
    <property type="molecule type" value="Genomic_DNA"/>
</dbReference>
<dbReference type="Proteomes" id="UP000093053">
    <property type="component" value="Chromosome"/>
</dbReference>
<reference evidence="3 4" key="1">
    <citation type="submission" date="2016-07" db="EMBL/GenBank/DDBJ databases">
        <title>Complete genome sequence of the Lentzea guizhouensis DHS C013.</title>
        <authorList>
            <person name="Cao C."/>
        </authorList>
    </citation>
    <scope>NUCLEOTIDE SEQUENCE [LARGE SCALE GENOMIC DNA]</scope>
    <source>
        <strain evidence="3 4">DHS C013</strain>
    </source>
</reference>
<keyword evidence="2" id="KW-0472">Membrane</keyword>
<dbReference type="STRING" id="1586287.BBK82_12705"/>
<sequence>MTAGTWVAPQWTPLRTASFSSRVAVPTPPPVPTDELRQAIWAQMEQEERRGQGRRQRLQQHAAPLPQAPVAQPQQPQTAANSAATVVGCVIVLGFFVLVLVSILGAIFSG</sequence>
<proteinExistence type="predicted"/>
<feature type="region of interest" description="Disordered" evidence="1">
    <location>
        <begin position="45"/>
        <end position="78"/>
    </location>
</feature>
<evidence type="ECO:0000256" key="2">
    <source>
        <dbReference type="SAM" id="Phobius"/>
    </source>
</evidence>
<gene>
    <name evidence="3" type="ORF">BBK82_12705</name>
</gene>
<keyword evidence="2" id="KW-0812">Transmembrane</keyword>
<feature type="transmembrane region" description="Helical" evidence="2">
    <location>
        <begin position="83"/>
        <end position="108"/>
    </location>
</feature>
<keyword evidence="2" id="KW-1133">Transmembrane helix</keyword>
<keyword evidence="4" id="KW-1185">Reference proteome</keyword>
<evidence type="ECO:0000313" key="4">
    <source>
        <dbReference type="Proteomes" id="UP000093053"/>
    </source>
</evidence>
<evidence type="ECO:0000313" key="3">
    <source>
        <dbReference type="EMBL" id="ANZ36802.1"/>
    </source>
</evidence>
<accession>A0A1B2HGG1</accession>
<evidence type="ECO:0000256" key="1">
    <source>
        <dbReference type="SAM" id="MobiDB-lite"/>
    </source>
</evidence>
<feature type="compositionally biased region" description="Low complexity" evidence="1">
    <location>
        <begin position="59"/>
        <end position="78"/>
    </location>
</feature>
<dbReference type="KEGG" id="led:BBK82_12705"/>
<protein>
    <submittedName>
        <fullName evidence="3">Uncharacterized protein</fullName>
    </submittedName>
</protein>
<name>A0A1B2HGG1_9PSEU</name>